<dbReference type="PhylomeDB" id="A0A0G4EEB8"/>
<dbReference type="VEuPathDB" id="CryptoDB:Vbra_1999"/>
<dbReference type="AlphaFoldDB" id="A0A0G4EEB8"/>
<reference evidence="2 3" key="1">
    <citation type="submission" date="2014-11" db="EMBL/GenBank/DDBJ databases">
        <authorList>
            <person name="Zhu J."/>
            <person name="Qi W."/>
            <person name="Song R."/>
        </authorList>
    </citation>
    <scope>NUCLEOTIDE SEQUENCE [LARGE SCALE GENOMIC DNA]</scope>
</reference>
<feature type="domain" description="TLDc" evidence="1">
    <location>
        <begin position="39"/>
        <end position="213"/>
    </location>
</feature>
<dbReference type="EMBL" id="CDMY01000217">
    <property type="protein sequence ID" value="CEL94333.1"/>
    <property type="molecule type" value="Genomic_DNA"/>
</dbReference>
<gene>
    <name evidence="2" type="ORF">Vbra_1999</name>
</gene>
<accession>A0A0G4EEB8</accession>
<dbReference type="InterPro" id="IPR006571">
    <property type="entry name" value="TLDc_dom"/>
</dbReference>
<organism evidence="2 3">
    <name type="scientific">Vitrella brassicaformis (strain CCMP3155)</name>
    <dbReference type="NCBI Taxonomy" id="1169540"/>
    <lineage>
        <taxon>Eukaryota</taxon>
        <taxon>Sar</taxon>
        <taxon>Alveolata</taxon>
        <taxon>Colpodellida</taxon>
        <taxon>Vitrellaceae</taxon>
        <taxon>Vitrella</taxon>
    </lineage>
</organism>
<dbReference type="OrthoDB" id="26679at2759"/>
<dbReference type="InParanoid" id="A0A0G4EEB8"/>
<evidence type="ECO:0000313" key="3">
    <source>
        <dbReference type="Proteomes" id="UP000041254"/>
    </source>
</evidence>
<evidence type="ECO:0000313" key="2">
    <source>
        <dbReference type="EMBL" id="CEL94333.1"/>
    </source>
</evidence>
<name>A0A0G4EEB8_VITBC</name>
<proteinExistence type="predicted"/>
<sequence length="221" mass="24199">MMTVSLTCVGAEGQQVRLRRVQVSPPGGTSLSAAEYEGLLDLMGNDNGTKLNSLYRTSVHGTTYGDLLDSVGDAEPLVFVIRKGKYVFGVFINCGLELPDDPTDWHKYDCDLWWFSLAGHFPEPTKIDIDRGDQWVAVAGRQRGARGAGVRIGWWLSLGLGHGDSDRPAADIRSCMQITGSRMVPEGYTGEWDEYGDAVLGGSDFFHADEIEVLHVMGNSR</sequence>
<evidence type="ECO:0000259" key="1">
    <source>
        <dbReference type="Pfam" id="PF07534"/>
    </source>
</evidence>
<keyword evidence="3" id="KW-1185">Reference proteome</keyword>
<dbReference type="Proteomes" id="UP000041254">
    <property type="component" value="Unassembled WGS sequence"/>
</dbReference>
<dbReference type="Pfam" id="PF07534">
    <property type="entry name" value="TLD"/>
    <property type="match status" value="1"/>
</dbReference>
<protein>
    <recommendedName>
        <fullName evidence="1">TLDc domain-containing protein</fullName>
    </recommendedName>
</protein>